<feature type="region of interest" description="Disordered" evidence="2">
    <location>
        <begin position="327"/>
        <end position="388"/>
    </location>
</feature>
<dbReference type="OrthoDB" id="1432093at2759"/>
<sequence>MEVNMENFWQQLPRILISIAESNFVAIDVEMTGITDNLADVARKQNNHTRQGLYEAGKRIASTYNLFQLGLTCVKSDGDDSYKTETYSFYVSPLLLEDTREDDFFAQDVGRNLTTSLSTLKFMRREGLQLEKILDDPVPYLSRKEVREAEERLERRTQRQPLKDHPYNEDDEGLTFFSAYVFDEITTWLGDRSENKDPEIKIRIPPSESKKRSSVYHKIVRVTARNLAPHMKCRTWDYGATVVIYMDNSDEDCEKEELIRKRFDDSLRKQTGIRLIIEALAGGRFAGIIDPSSIVDALRSWPGGMTVQDFCKEVEDKFGFSAYRKLPRQSEQPSEHGRPPADNNNSGSSDWTPGDDSSKEELLEGSMTPEGLHDGWATTDDEWATSSRRKVTNDWATADDGWVTSSNGWATADNEWARSNNDRNIRSMQSPASLGASWEEPAGYNESDHSVDEESEEALVSMVATALCSLERRLESTRPPIVGHNQLWDLLFLYQTFIDDLPDSSGEFFANIHELFPFILDTKIMAISHQPIEGEDPLADLFNRFTVNNAKPYISWDPSYGYSRKGNVHEAGYDSYMTATVLLRLGHKLARESEAGGADQRETWDEKMRRLYSKGWLIAIGRDPDCFGPDTEPGFGTLASYYSDDDDDDDVGSLHWNHPVFEEFHNTLRIGPSTTVFLERQWAADRAFRGRLPRLKDSDGEGLDS</sequence>
<feature type="region of interest" description="Disordered" evidence="2">
    <location>
        <begin position="420"/>
        <end position="453"/>
    </location>
</feature>
<organism evidence="3 4">
    <name type="scientific">Colletotrichum karsti</name>
    <dbReference type="NCBI Taxonomy" id="1095194"/>
    <lineage>
        <taxon>Eukaryota</taxon>
        <taxon>Fungi</taxon>
        <taxon>Dikarya</taxon>
        <taxon>Ascomycota</taxon>
        <taxon>Pezizomycotina</taxon>
        <taxon>Sordariomycetes</taxon>
        <taxon>Hypocreomycetidae</taxon>
        <taxon>Glomerellales</taxon>
        <taxon>Glomerellaceae</taxon>
        <taxon>Colletotrichum</taxon>
        <taxon>Colletotrichum boninense species complex</taxon>
    </lineage>
</organism>
<gene>
    <name evidence="3" type="ORF">CkaCkLH20_09796</name>
</gene>
<reference evidence="3" key="2">
    <citation type="submission" date="2020-11" db="EMBL/GenBank/DDBJ databases">
        <title>Whole genome sequencing of Colletotrichum sp.</title>
        <authorList>
            <person name="Li H."/>
        </authorList>
    </citation>
    <scope>NUCLEOTIDE SEQUENCE</scope>
    <source>
        <strain evidence="3">CkLH20</strain>
    </source>
</reference>
<dbReference type="GO" id="GO:0003723">
    <property type="term" value="F:RNA binding"/>
    <property type="evidence" value="ECO:0007669"/>
    <property type="project" value="TreeGrafter"/>
</dbReference>
<dbReference type="GO" id="GO:0005634">
    <property type="term" value="C:nucleus"/>
    <property type="evidence" value="ECO:0007669"/>
    <property type="project" value="TreeGrafter"/>
</dbReference>
<evidence type="ECO:0000256" key="1">
    <source>
        <dbReference type="ARBA" id="ARBA00008372"/>
    </source>
</evidence>
<dbReference type="Proteomes" id="UP000781932">
    <property type="component" value="Unassembled WGS sequence"/>
</dbReference>
<evidence type="ECO:0000313" key="3">
    <source>
        <dbReference type="EMBL" id="KAF9872617.1"/>
    </source>
</evidence>
<comment type="similarity">
    <text evidence="1">Belongs to the CAF1 family.</text>
</comment>
<proteinExistence type="inferred from homology"/>
<comment type="caution">
    <text evidence="3">The sequence shown here is derived from an EMBL/GenBank/DDBJ whole genome shotgun (WGS) entry which is preliminary data.</text>
</comment>
<dbReference type="SUPFAM" id="SSF53098">
    <property type="entry name" value="Ribonuclease H-like"/>
    <property type="match status" value="1"/>
</dbReference>
<keyword evidence="4" id="KW-1185">Reference proteome</keyword>
<dbReference type="GO" id="GO:0000289">
    <property type="term" value="P:nuclear-transcribed mRNA poly(A) tail shortening"/>
    <property type="evidence" value="ECO:0007669"/>
    <property type="project" value="TreeGrafter"/>
</dbReference>
<dbReference type="PANTHER" id="PTHR15092">
    <property type="entry name" value="POLY A -SPECIFIC RIBONUCLEASE/TARGET OF EGR1, MEMBER 1"/>
    <property type="match status" value="1"/>
</dbReference>
<evidence type="ECO:0000313" key="4">
    <source>
        <dbReference type="Proteomes" id="UP000781932"/>
    </source>
</evidence>
<feature type="compositionally biased region" description="Polar residues" evidence="2">
    <location>
        <begin position="342"/>
        <end position="351"/>
    </location>
</feature>
<accession>A0A9P6HYT1</accession>
<dbReference type="GeneID" id="62165585"/>
<dbReference type="Gene3D" id="3.30.420.10">
    <property type="entry name" value="Ribonuclease H-like superfamily/Ribonuclease H"/>
    <property type="match status" value="2"/>
</dbReference>
<dbReference type="GO" id="GO:1990432">
    <property type="term" value="P:siRNA 3'-end processing"/>
    <property type="evidence" value="ECO:0007669"/>
    <property type="project" value="TreeGrafter"/>
</dbReference>
<dbReference type="InterPro" id="IPR036397">
    <property type="entry name" value="RNaseH_sf"/>
</dbReference>
<dbReference type="AlphaFoldDB" id="A0A9P6HYT1"/>
<reference evidence="3" key="1">
    <citation type="submission" date="2020-03" db="EMBL/GenBank/DDBJ databases">
        <authorList>
            <person name="He L."/>
        </authorList>
    </citation>
    <scope>NUCLEOTIDE SEQUENCE</scope>
    <source>
        <strain evidence="3">CkLH20</strain>
    </source>
</reference>
<dbReference type="Pfam" id="PF04857">
    <property type="entry name" value="CAF1"/>
    <property type="match status" value="1"/>
</dbReference>
<dbReference type="InterPro" id="IPR006941">
    <property type="entry name" value="RNase_CAF1"/>
</dbReference>
<name>A0A9P6HYT1_9PEZI</name>
<feature type="region of interest" description="Disordered" evidence="2">
    <location>
        <begin position="148"/>
        <end position="167"/>
    </location>
</feature>
<dbReference type="GO" id="GO:1990431">
    <property type="term" value="P:priRNA 3'-end processing"/>
    <property type="evidence" value="ECO:0007669"/>
    <property type="project" value="TreeGrafter"/>
</dbReference>
<dbReference type="EMBL" id="JAATWM020000036">
    <property type="protein sequence ID" value="KAF9872617.1"/>
    <property type="molecule type" value="Genomic_DNA"/>
</dbReference>
<protein>
    <submittedName>
        <fullName evidence="3">Uncharacterized protein</fullName>
    </submittedName>
</protein>
<dbReference type="RefSeq" id="XP_038742078.1">
    <property type="nucleotide sequence ID" value="XM_038892511.1"/>
</dbReference>
<dbReference type="InterPro" id="IPR051181">
    <property type="entry name" value="CAF1_poly(A)_ribonucleases"/>
</dbReference>
<dbReference type="InterPro" id="IPR012337">
    <property type="entry name" value="RNaseH-like_sf"/>
</dbReference>
<dbReference type="PANTHER" id="PTHR15092:SF22">
    <property type="entry name" value="POLY(A)-SPECIFIC RIBONUCLEASE PNLDC1"/>
    <property type="match status" value="1"/>
</dbReference>
<dbReference type="GO" id="GO:0000175">
    <property type="term" value="F:3'-5'-RNA exonuclease activity"/>
    <property type="evidence" value="ECO:0007669"/>
    <property type="project" value="TreeGrafter"/>
</dbReference>
<evidence type="ECO:0000256" key="2">
    <source>
        <dbReference type="SAM" id="MobiDB-lite"/>
    </source>
</evidence>